<dbReference type="InterPro" id="IPR029228">
    <property type="entry name" value="Alkyl_sulf_dimr"/>
</dbReference>
<feature type="domain" description="Metallo-beta-lactamase" evidence="1">
    <location>
        <begin position="32"/>
        <end position="259"/>
    </location>
</feature>
<gene>
    <name evidence="2" type="ORF">UFOPK2334_00923</name>
</gene>
<dbReference type="InterPro" id="IPR001279">
    <property type="entry name" value="Metallo-B-lactamas"/>
</dbReference>
<evidence type="ECO:0000313" key="2">
    <source>
        <dbReference type="EMBL" id="CAB4677262.1"/>
    </source>
</evidence>
<dbReference type="InterPro" id="IPR052195">
    <property type="entry name" value="Bact_Alkyl/Aryl-Sulfatase"/>
</dbReference>
<evidence type="ECO:0000259" key="1">
    <source>
        <dbReference type="SMART" id="SM00849"/>
    </source>
</evidence>
<name>A0A6J6MTX9_9ZZZZ</name>
<accession>A0A6J6MTX9</accession>
<dbReference type="SMART" id="SM00849">
    <property type="entry name" value="Lactamase_B"/>
    <property type="match status" value="1"/>
</dbReference>
<protein>
    <submittedName>
        <fullName evidence="2">Unannotated protein</fullName>
    </submittedName>
</protein>
<dbReference type="InterPro" id="IPR038536">
    <property type="entry name" value="Alkyl/aryl-sulf_dimr_sf"/>
</dbReference>
<dbReference type="PANTHER" id="PTHR43223:SF2">
    <property type="entry name" value="METALLO-BETA-LACTAMASE DOMAIN-CONTAINING PROTEIN"/>
    <property type="match status" value="1"/>
</dbReference>
<dbReference type="GO" id="GO:0046983">
    <property type="term" value="F:protein dimerization activity"/>
    <property type="evidence" value="ECO:0007669"/>
    <property type="project" value="InterPro"/>
</dbReference>
<sequence length="442" mass="48613">MADLLALSTRIVDSGIADEAVNRVTNQLSEVAENLAMVESFSHSVVWDSGDGLVCFDASHANTGEAVVNAMQQWRAQPIEAIVYTHGHSDHVGGSGPFAARMAADGFRAPRVIGHENVSRRFQRYRDTNDWNVAINARQFGGIRGDLENALNDLRPPAGGRKLSAFIPADTLELTDSLSDFTTMKFGNETVEFHHARGETDDHLWSWFPEKKWIASGDFVIWNFPNAGNPQKVQRWPIEWAAALRAMIAKGPELLLPAHGLPIAGKERIARVLDEIATALEDLVRTVVTMMNAGETLNTIIHTVRVPEATLGKPYLRPLYDEPEFVVRNIWRLFGGWWDGAPSRLKPAADEVLSVELASLAGGADVLMRRAVELAASGDLRLACHLADFAGWAAPDDPEIHHMRADVYEARRKSEASLMSKGIFKGASRESEKVIKAALGEK</sequence>
<dbReference type="Pfam" id="PF14863">
    <property type="entry name" value="Alkyl_sulf_dimr"/>
    <property type="match status" value="1"/>
</dbReference>
<dbReference type="Pfam" id="PF00753">
    <property type="entry name" value="Lactamase_B"/>
    <property type="match status" value="1"/>
</dbReference>
<dbReference type="EMBL" id="CAEZXA010000075">
    <property type="protein sequence ID" value="CAB4677262.1"/>
    <property type="molecule type" value="Genomic_DNA"/>
</dbReference>
<dbReference type="Gene3D" id="1.25.40.880">
    <property type="entry name" value="Alkyl sulfatase, dimerisation domain"/>
    <property type="match status" value="1"/>
</dbReference>
<dbReference type="Gene3D" id="3.60.15.30">
    <property type="entry name" value="Metallo-beta-lactamase domain"/>
    <property type="match status" value="1"/>
</dbReference>
<dbReference type="InterPro" id="IPR036866">
    <property type="entry name" value="RibonucZ/Hydroxyglut_hydro"/>
</dbReference>
<dbReference type="AlphaFoldDB" id="A0A6J6MTX9"/>
<dbReference type="PANTHER" id="PTHR43223">
    <property type="entry name" value="ALKYL/ARYL-SULFATASE"/>
    <property type="match status" value="1"/>
</dbReference>
<organism evidence="2">
    <name type="scientific">freshwater metagenome</name>
    <dbReference type="NCBI Taxonomy" id="449393"/>
    <lineage>
        <taxon>unclassified sequences</taxon>
        <taxon>metagenomes</taxon>
        <taxon>ecological metagenomes</taxon>
    </lineage>
</organism>
<dbReference type="SUPFAM" id="SSF56281">
    <property type="entry name" value="Metallo-hydrolase/oxidoreductase"/>
    <property type="match status" value="1"/>
</dbReference>
<reference evidence="2" key="1">
    <citation type="submission" date="2020-05" db="EMBL/GenBank/DDBJ databases">
        <authorList>
            <person name="Chiriac C."/>
            <person name="Salcher M."/>
            <person name="Ghai R."/>
            <person name="Kavagutti S V."/>
        </authorList>
    </citation>
    <scope>NUCLEOTIDE SEQUENCE</scope>
</reference>
<proteinExistence type="predicted"/>